<evidence type="ECO:0000256" key="2">
    <source>
        <dbReference type="PROSITE-ProRule" id="PRU00703"/>
    </source>
</evidence>
<protein>
    <submittedName>
        <fullName evidence="4">Signal transduction protein</fullName>
    </submittedName>
</protein>
<evidence type="ECO:0000313" key="4">
    <source>
        <dbReference type="EMBL" id="VVD62779.1"/>
    </source>
</evidence>
<proteinExistence type="predicted"/>
<dbReference type="InterPro" id="IPR051257">
    <property type="entry name" value="Diverse_CBS-Domain"/>
</dbReference>
<dbReference type="InterPro" id="IPR046342">
    <property type="entry name" value="CBS_dom_sf"/>
</dbReference>
<evidence type="ECO:0000256" key="1">
    <source>
        <dbReference type="ARBA" id="ARBA00023122"/>
    </source>
</evidence>
<dbReference type="InterPro" id="IPR000644">
    <property type="entry name" value="CBS_dom"/>
</dbReference>
<dbReference type="Pfam" id="PF00571">
    <property type="entry name" value="CBS"/>
    <property type="match status" value="2"/>
</dbReference>
<dbReference type="RefSeq" id="WP_150565045.1">
    <property type="nucleotide sequence ID" value="NZ_CABPSD010000001.1"/>
</dbReference>
<gene>
    <name evidence="4" type="ORF">PMO31116_00189</name>
</gene>
<evidence type="ECO:0000313" key="5">
    <source>
        <dbReference type="Proteomes" id="UP000368474"/>
    </source>
</evidence>
<dbReference type="EMBL" id="CABPSD010000001">
    <property type="protein sequence ID" value="VVD62779.1"/>
    <property type="molecule type" value="Genomic_DNA"/>
</dbReference>
<dbReference type="Proteomes" id="UP000368474">
    <property type="component" value="Unassembled WGS sequence"/>
</dbReference>
<keyword evidence="5" id="KW-1185">Reference proteome</keyword>
<evidence type="ECO:0000259" key="3">
    <source>
        <dbReference type="PROSITE" id="PS51371"/>
    </source>
</evidence>
<reference evidence="4 5" key="1">
    <citation type="submission" date="2019-08" db="EMBL/GenBank/DDBJ databases">
        <authorList>
            <person name="Peeters C."/>
        </authorList>
    </citation>
    <scope>NUCLEOTIDE SEQUENCE [LARGE SCALE GENOMIC DNA]</scope>
    <source>
        <strain evidence="4 5">LMG 31116</strain>
    </source>
</reference>
<dbReference type="SMART" id="SM00116">
    <property type="entry name" value="CBS"/>
    <property type="match status" value="2"/>
</dbReference>
<sequence>MKIEEICSRQPVHIPSSRTLQDAAMQMRDKHVGALIVTEVTPAGERAIGMLTDRDIALNATASGHDPSETAVADVMTPGLVSIAGKDNVSDALQAMLSHGVRRLAVLDGEAVVGVVSLDDIMGALAADWNMLAALIRNEQDRERAGNVQSTLRV</sequence>
<dbReference type="PANTHER" id="PTHR43080:SF2">
    <property type="entry name" value="CBS DOMAIN-CONTAINING PROTEIN"/>
    <property type="match status" value="1"/>
</dbReference>
<feature type="domain" description="CBS" evidence="3">
    <location>
        <begin position="7"/>
        <end position="68"/>
    </location>
</feature>
<dbReference type="Gene3D" id="3.10.580.10">
    <property type="entry name" value="CBS-domain"/>
    <property type="match status" value="1"/>
</dbReference>
<dbReference type="PROSITE" id="PS51371">
    <property type="entry name" value="CBS"/>
    <property type="match status" value="2"/>
</dbReference>
<dbReference type="SUPFAM" id="SSF54631">
    <property type="entry name" value="CBS-domain pair"/>
    <property type="match status" value="1"/>
</dbReference>
<dbReference type="AlphaFoldDB" id="A0A5E4RL61"/>
<organism evidence="4 5">
    <name type="scientific">Pandoraea morbifera</name>
    <dbReference type="NCBI Taxonomy" id="2508300"/>
    <lineage>
        <taxon>Bacteria</taxon>
        <taxon>Pseudomonadati</taxon>
        <taxon>Pseudomonadota</taxon>
        <taxon>Betaproteobacteria</taxon>
        <taxon>Burkholderiales</taxon>
        <taxon>Burkholderiaceae</taxon>
        <taxon>Pandoraea</taxon>
    </lineage>
</organism>
<accession>A0A5E4RL61</accession>
<keyword evidence="1 2" id="KW-0129">CBS domain</keyword>
<name>A0A5E4RL61_9BURK</name>
<dbReference type="PANTHER" id="PTHR43080">
    <property type="entry name" value="CBS DOMAIN-CONTAINING PROTEIN CBSX3, MITOCHONDRIAL"/>
    <property type="match status" value="1"/>
</dbReference>
<feature type="domain" description="CBS" evidence="3">
    <location>
        <begin position="76"/>
        <end position="131"/>
    </location>
</feature>